<evidence type="ECO:0000256" key="2">
    <source>
        <dbReference type="PIRSR" id="PIRSR610708-1"/>
    </source>
</evidence>
<name>A0A411E936_9FLAO</name>
<sequence>MILFVDMDEVMADTYTAHIEYYNREFGENLTKEECMGHEVWQKVPKDRKDSIWQHYYAEGFFRGLKPMRNSIEVLKELNDKYAIYVASAAMQFPNSLLEKHQWLDEYFPFIHWKNRILCGDKQILRGDILIDDRSHNLENFVGRPLLFTSPHNINTNHFERVNNWEEIAKELL</sequence>
<dbReference type="Pfam" id="PF06941">
    <property type="entry name" value="NT5C"/>
    <property type="match status" value="1"/>
</dbReference>
<dbReference type="SFLD" id="SFLDG01146">
    <property type="entry name" value="C1.2.2"/>
    <property type="match status" value="1"/>
</dbReference>
<organism evidence="3 4">
    <name type="scientific">Muriicola soli</name>
    <dbReference type="NCBI Taxonomy" id="2507538"/>
    <lineage>
        <taxon>Bacteria</taxon>
        <taxon>Pseudomonadati</taxon>
        <taxon>Bacteroidota</taxon>
        <taxon>Flavobacteriia</taxon>
        <taxon>Flavobacteriales</taxon>
        <taxon>Flavobacteriaceae</taxon>
        <taxon>Muriicola</taxon>
    </lineage>
</organism>
<keyword evidence="4" id="KW-1185">Reference proteome</keyword>
<dbReference type="Gene3D" id="3.40.50.1000">
    <property type="entry name" value="HAD superfamily/HAD-like"/>
    <property type="match status" value="1"/>
</dbReference>
<proteinExistence type="inferred from homology"/>
<dbReference type="GO" id="GO:0008253">
    <property type="term" value="F:5'-nucleotidase activity"/>
    <property type="evidence" value="ECO:0007669"/>
    <property type="project" value="InterPro"/>
</dbReference>
<evidence type="ECO:0000256" key="1">
    <source>
        <dbReference type="ARBA" id="ARBA00009589"/>
    </source>
</evidence>
<protein>
    <submittedName>
        <fullName evidence="3">5'(3')-deoxyribonucleotidase</fullName>
    </submittedName>
</protein>
<dbReference type="Proteomes" id="UP000290889">
    <property type="component" value="Chromosome"/>
</dbReference>
<comment type="similarity">
    <text evidence="1">Belongs to the 5'(3')-deoxyribonucleotidase family.</text>
</comment>
<dbReference type="AlphaFoldDB" id="A0A411E936"/>
<dbReference type="SFLD" id="SFLDS00003">
    <property type="entry name" value="Haloacid_Dehalogenase"/>
    <property type="match status" value="1"/>
</dbReference>
<dbReference type="KEGG" id="mur:EQY75_06420"/>
<dbReference type="InterPro" id="IPR010708">
    <property type="entry name" value="5'(3')-deoxyribonucleotidase"/>
</dbReference>
<dbReference type="PANTHER" id="PTHR16504:SF4">
    <property type="entry name" value="5'(3')-DEOXYRIBONUCLEOTIDASE"/>
    <property type="match status" value="1"/>
</dbReference>
<dbReference type="RefSeq" id="WP_129603981.1">
    <property type="nucleotide sequence ID" value="NZ_CP035544.1"/>
</dbReference>
<reference evidence="3 4" key="1">
    <citation type="submission" date="2019-01" db="EMBL/GenBank/DDBJ databases">
        <title>Muriicola soli sp. nov., isolated from soil.</title>
        <authorList>
            <person name="Kang H.J."/>
            <person name="Kim S.B."/>
        </authorList>
    </citation>
    <scope>NUCLEOTIDE SEQUENCE [LARGE SCALE GENOMIC DNA]</scope>
    <source>
        <strain evidence="3 4">MMS17-SY002</strain>
    </source>
</reference>
<dbReference type="OrthoDB" id="278110at2"/>
<accession>A0A411E936</accession>
<gene>
    <name evidence="3" type="ORF">EQY75_06420</name>
</gene>
<evidence type="ECO:0000313" key="4">
    <source>
        <dbReference type="Proteomes" id="UP000290889"/>
    </source>
</evidence>
<feature type="active site" description="Proton donor" evidence="2">
    <location>
        <position position="8"/>
    </location>
</feature>
<dbReference type="GO" id="GO:0009223">
    <property type="term" value="P:pyrimidine deoxyribonucleotide catabolic process"/>
    <property type="evidence" value="ECO:0007669"/>
    <property type="project" value="TreeGrafter"/>
</dbReference>
<feature type="active site" description="Nucleophile" evidence="2">
    <location>
        <position position="6"/>
    </location>
</feature>
<dbReference type="InterPro" id="IPR036412">
    <property type="entry name" value="HAD-like_sf"/>
</dbReference>
<dbReference type="EMBL" id="CP035544">
    <property type="protein sequence ID" value="QBA64192.1"/>
    <property type="molecule type" value="Genomic_DNA"/>
</dbReference>
<dbReference type="SFLD" id="SFLDG01126">
    <property type="entry name" value="C1.2:_Nucleotidase_Like"/>
    <property type="match status" value="1"/>
</dbReference>
<evidence type="ECO:0000313" key="3">
    <source>
        <dbReference type="EMBL" id="QBA64192.1"/>
    </source>
</evidence>
<dbReference type="SUPFAM" id="SSF56784">
    <property type="entry name" value="HAD-like"/>
    <property type="match status" value="1"/>
</dbReference>
<dbReference type="PANTHER" id="PTHR16504">
    <property type="entry name" value="5'(3')-DEOXYRIBONUCLEOTIDASE"/>
    <property type="match status" value="1"/>
</dbReference>
<dbReference type="Gene3D" id="1.10.40.40">
    <property type="entry name" value="Deoxyribonucleotidase, domain 2"/>
    <property type="match status" value="1"/>
</dbReference>
<dbReference type="InterPro" id="IPR023214">
    <property type="entry name" value="HAD_sf"/>
</dbReference>